<evidence type="ECO:0000259" key="1">
    <source>
        <dbReference type="SMART" id="SM00731"/>
    </source>
</evidence>
<dbReference type="Pfam" id="PF23771">
    <property type="entry name" value="DUF7168"/>
    <property type="match status" value="1"/>
</dbReference>
<dbReference type="RefSeq" id="WP_166281477.1">
    <property type="nucleotide sequence ID" value="NZ_JTHE03000045.1"/>
</dbReference>
<organism evidence="2 3">
    <name type="scientific">Lyngbya confervoides BDU141951</name>
    <dbReference type="NCBI Taxonomy" id="1574623"/>
    <lineage>
        <taxon>Bacteria</taxon>
        <taxon>Bacillati</taxon>
        <taxon>Cyanobacteriota</taxon>
        <taxon>Cyanophyceae</taxon>
        <taxon>Oscillatoriophycideae</taxon>
        <taxon>Oscillatoriales</taxon>
        <taxon>Microcoleaceae</taxon>
        <taxon>Lyngbya</taxon>
    </lineage>
</organism>
<protein>
    <submittedName>
        <fullName evidence="2">SprT-like domain-containing protein</fullName>
    </submittedName>
</protein>
<sequence>MFHLTLDQAYRWFDHYNQTLFAQRLPKTKIELSQSMTSTAGKVLGQLQPVIRLSVPILTQEQAFHETLVHEMIHVCQRHVAQETERPHGPYFSAWMYSINQAYEYSSGYVRSPFGKIQCLGKAKLRLKITVTHHYIQDQGAERQSLVGKIKKLLALSESPYEHEAQSALLKAQQLMQSHAVSDEEIDRSEEGSELDMPIVRELLVKGKRVPVYWKRSLLMVIAKYYKCQYIEASGQGIGVYGHRTYVEIVRHLFHYYEEVIEQMARQHQGQGAVFLNNFRSGMVERLTEKLAQRQTEPCLTDLAQGEEDLPMNQTETGLVQLRQEAMELRDYIGLINPGFYTRRGNVSYVRLNPKARKKGYETGKHLSVNDQITPRQKKLKASKNKGFG</sequence>
<dbReference type="InterPro" id="IPR044245">
    <property type="entry name" value="Spartan"/>
</dbReference>
<accession>A0ABD4T317</accession>
<dbReference type="Proteomes" id="UP000031561">
    <property type="component" value="Unassembled WGS sequence"/>
</dbReference>
<dbReference type="Pfam" id="PF10263">
    <property type="entry name" value="SprT-like"/>
    <property type="match status" value="1"/>
</dbReference>
<feature type="domain" description="SprT-like" evidence="1">
    <location>
        <begin position="6"/>
        <end position="147"/>
    </location>
</feature>
<evidence type="ECO:0000313" key="3">
    <source>
        <dbReference type="Proteomes" id="UP000031561"/>
    </source>
</evidence>
<dbReference type="Pfam" id="PF10979">
    <property type="entry name" value="DUF2786"/>
    <property type="match status" value="1"/>
</dbReference>
<dbReference type="SMART" id="SM00731">
    <property type="entry name" value="SprT"/>
    <property type="match status" value="1"/>
</dbReference>
<evidence type="ECO:0000313" key="2">
    <source>
        <dbReference type="EMBL" id="MCM1982830.1"/>
    </source>
</evidence>
<dbReference type="EMBL" id="JTHE03000045">
    <property type="protein sequence ID" value="MCM1982830.1"/>
    <property type="molecule type" value="Genomic_DNA"/>
</dbReference>
<keyword evidence="3" id="KW-1185">Reference proteome</keyword>
<name>A0ABD4T317_9CYAN</name>
<dbReference type="GO" id="GO:0006950">
    <property type="term" value="P:response to stress"/>
    <property type="evidence" value="ECO:0007669"/>
    <property type="project" value="UniProtKB-ARBA"/>
</dbReference>
<gene>
    <name evidence="2" type="ORF">QQ91_0008340</name>
</gene>
<dbReference type="InterPro" id="IPR024498">
    <property type="entry name" value="DUF2786"/>
</dbReference>
<dbReference type="PANTHER" id="PTHR21220:SF0">
    <property type="entry name" value="DNA-DEPENDENT METALLOPROTEASE SPRTN"/>
    <property type="match status" value="1"/>
</dbReference>
<dbReference type="InterPro" id="IPR006640">
    <property type="entry name" value="SprT-like_domain"/>
</dbReference>
<dbReference type="InterPro" id="IPR055592">
    <property type="entry name" value="DUF7168"/>
</dbReference>
<reference evidence="2 3" key="1">
    <citation type="journal article" date="2015" name="Genome Announc.">
        <title>Draft Genome Sequence of Filamentous Marine Cyanobacterium Lyngbya confervoides Strain BDU141951.</title>
        <authorList>
            <person name="Chandrababunaidu M.M."/>
            <person name="Sen D."/>
            <person name="Tripathy S."/>
        </authorList>
    </citation>
    <scope>NUCLEOTIDE SEQUENCE [LARGE SCALE GENOMIC DNA]</scope>
    <source>
        <strain evidence="2 3">BDU141951</strain>
    </source>
</reference>
<dbReference type="AlphaFoldDB" id="A0ABD4T317"/>
<comment type="caution">
    <text evidence="2">The sequence shown here is derived from an EMBL/GenBank/DDBJ whole genome shotgun (WGS) entry which is preliminary data.</text>
</comment>
<dbReference type="PANTHER" id="PTHR21220">
    <property type="entry name" value="DNA-DEPENDENT METALLOPROTEASE SPRTN"/>
    <property type="match status" value="1"/>
</dbReference>
<proteinExistence type="predicted"/>